<name>A0ABN9VQH4_9DINO</name>
<organism evidence="2 3">
    <name type="scientific">Prorocentrum cordatum</name>
    <dbReference type="NCBI Taxonomy" id="2364126"/>
    <lineage>
        <taxon>Eukaryota</taxon>
        <taxon>Sar</taxon>
        <taxon>Alveolata</taxon>
        <taxon>Dinophyceae</taxon>
        <taxon>Prorocentrales</taxon>
        <taxon>Prorocentraceae</taxon>
        <taxon>Prorocentrum</taxon>
    </lineage>
</organism>
<protein>
    <submittedName>
        <fullName evidence="2">Uncharacterized protein</fullName>
    </submittedName>
</protein>
<accession>A0ABN9VQH4</accession>
<proteinExistence type="predicted"/>
<feature type="compositionally biased region" description="Basic residues" evidence="1">
    <location>
        <begin position="95"/>
        <end position="107"/>
    </location>
</feature>
<reference evidence="2" key="1">
    <citation type="submission" date="2023-10" db="EMBL/GenBank/DDBJ databases">
        <authorList>
            <person name="Chen Y."/>
            <person name="Shah S."/>
            <person name="Dougan E. K."/>
            <person name="Thang M."/>
            <person name="Chan C."/>
        </authorList>
    </citation>
    <scope>NUCLEOTIDE SEQUENCE [LARGE SCALE GENOMIC DNA]</scope>
</reference>
<sequence length="618" mass="66292">MAREMNGASAWLQVTIEAAVAGASRAQQQPQRPLRLRPSRAPEFRLLPSAPAPSALPALEADSLAPSPVPLELTAGSPTGSVAREREPLPIPSRPPKRWTPPRRKNPSWRGSPAPATPEGAIPAAAVAPPAGAITVLPRWQRLAASRELPAARGGHAHRAHPAAEGAPPHTPVAEPWPEDALQNAPVAQPSPRGAPAASGAATGRHGEQEALAGPAHYYRLDGNEEDSDEDCPSVAETPDVLAAWWHGFLLGSLMIAASVPRARCMAAVLSAAAASEPASALSECSSPAPGGIIVSDSDLECDVRPGPQSSQDDFDSQADDGDTQADDIDVDSGYSPQGGRADGQGGRADGHRRRPPRRRSRRPRRLFLAPFPTPTTPFPTSPFPTPPAPFPTLTTPSPEQGARAASNSRLRRAMVSPPRQPRPQPTLYSMPRTPLRTLRDLVRHRQGHRRRPCRNRSAAWSTSRCWRRSRHGTRKVQRLPTSSGACSMQRTASSVEERIAGTAAWCDRALRTRRPRRVCGKGAWPSPLSSRCARRCCLHRFHPHCSRGGVVSGARRDQRARGARSRNLLHGVLRVTSAISSQGARSPWLHRGVVLLLLCGPLAEARDAGRLFVAEAL</sequence>
<gene>
    <name evidence="2" type="ORF">PCOR1329_LOCUS60301</name>
</gene>
<feature type="compositionally biased region" description="Low complexity" evidence="1">
    <location>
        <begin position="392"/>
        <end position="409"/>
    </location>
</feature>
<feature type="region of interest" description="Disordered" evidence="1">
    <location>
        <begin position="302"/>
        <end position="432"/>
    </location>
</feature>
<dbReference type="EMBL" id="CAUYUJ010017546">
    <property type="protein sequence ID" value="CAK0875704.1"/>
    <property type="molecule type" value="Genomic_DNA"/>
</dbReference>
<comment type="caution">
    <text evidence="2">The sequence shown here is derived from an EMBL/GenBank/DDBJ whole genome shotgun (WGS) entry which is preliminary data.</text>
</comment>
<feature type="region of interest" description="Disordered" evidence="1">
    <location>
        <begin position="22"/>
        <end position="124"/>
    </location>
</feature>
<feature type="compositionally biased region" description="Basic residues" evidence="1">
    <location>
        <begin position="351"/>
        <end position="366"/>
    </location>
</feature>
<feature type="compositionally biased region" description="Acidic residues" evidence="1">
    <location>
        <begin position="313"/>
        <end position="331"/>
    </location>
</feature>
<feature type="compositionally biased region" description="Low complexity" evidence="1">
    <location>
        <begin position="46"/>
        <end position="66"/>
    </location>
</feature>
<evidence type="ECO:0000313" key="2">
    <source>
        <dbReference type="EMBL" id="CAK0875704.1"/>
    </source>
</evidence>
<feature type="compositionally biased region" description="Low complexity" evidence="1">
    <location>
        <begin position="188"/>
        <end position="204"/>
    </location>
</feature>
<feature type="compositionally biased region" description="Low complexity" evidence="1">
    <location>
        <begin position="113"/>
        <end position="124"/>
    </location>
</feature>
<dbReference type="Proteomes" id="UP001189429">
    <property type="component" value="Unassembled WGS sequence"/>
</dbReference>
<feature type="region of interest" description="Disordered" evidence="1">
    <location>
        <begin position="150"/>
        <end position="209"/>
    </location>
</feature>
<keyword evidence="3" id="KW-1185">Reference proteome</keyword>
<feature type="compositionally biased region" description="Pro residues" evidence="1">
    <location>
        <begin position="372"/>
        <end position="391"/>
    </location>
</feature>
<evidence type="ECO:0000313" key="3">
    <source>
        <dbReference type="Proteomes" id="UP001189429"/>
    </source>
</evidence>
<evidence type="ECO:0000256" key="1">
    <source>
        <dbReference type="SAM" id="MobiDB-lite"/>
    </source>
</evidence>
<feature type="compositionally biased region" description="Low complexity" evidence="1">
    <location>
        <begin position="23"/>
        <end position="33"/>
    </location>
</feature>